<proteinExistence type="predicted"/>
<keyword evidence="4" id="KW-1185">Reference proteome</keyword>
<dbReference type="Proteomes" id="UP000429552">
    <property type="component" value="Unassembled WGS sequence"/>
</dbReference>
<evidence type="ECO:0000313" key="1">
    <source>
        <dbReference type="EMBL" id="GFE25691.1"/>
    </source>
</evidence>
<gene>
    <name evidence="1" type="ORF">Sliba_61440</name>
    <name evidence="2" type="ORF">STRLI_006307</name>
</gene>
<name>A0A640TTY5_STRNI</name>
<dbReference type="RefSeq" id="WP_159489850.1">
    <property type="nucleotide sequence ID" value="NZ_BLIP01000002.1"/>
</dbReference>
<dbReference type="EMBL" id="BLIP01000002">
    <property type="protein sequence ID" value="GFE25691.1"/>
    <property type="molecule type" value="Genomic_DNA"/>
</dbReference>
<dbReference type="EMBL" id="CP114202">
    <property type="protein sequence ID" value="WAU00090.1"/>
    <property type="molecule type" value="Genomic_DNA"/>
</dbReference>
<evidence type="ECO:0000313" key="4">
    <source>
        <dbReference type="Proteomes" id="UP001210609"/>
    </source>
</evidence>
<dbReference type="Proteomes" id="UP001210609">
    <property type="component" value="Chromosome"/>
</dbReference>
<accession>A0A640TTY5</accession>
<protein>
    <submittedName>
        <fullName evidence="1">Uncharacterized protein</fullName>
    </submittedName>
</protein>
<dbReference type="AlphaFoldDB" id="A0A640TTY5"/>
<reference evidence="2 4" key="2">
    <citation type="submission" date="2022-12" db="EMBL/GenBank/DDBJ databases">
        <authorList>
            <person name="Ruckert C."/>
            <person name="Busche T."/>
            <person name="Kalinowski J."/>
            <person name="Wittmann C."/>
        </authorList>
    </citation>
    <scope>NUCLEOTIDE SEQUENCE [LARGE SCALE GENOMIC DNA]</scope>
    <source>
        <strain evidence="2 4">DSM 40555</strain>
    </source>
</reference>
<organism evidence="1 3">
    <name type="scientific">Streptomyces nigrescens</name>
    <dbReference type="NCBI Taxonomy" id="1920"/>
    <lineage>
        <taxon>Bacteria</taxon>
        <taxon>Bacillati</taxon>
        <taxon>Actinomycetota</taxon>
        <taxon>Actinomycetes</taxon>
        <taxon>Kitasatosporales</taxon>
        <taxon>Streptomycetaceae</taxon>
        <taxon>Streptomyces</taxon>
    </lineage>
</organism>
<evidence type="ECO:0000313" key="3">
    <source>
        <dbReference type="Proteomes" id="UP000429552"/>
    </source>
</evidence>
<sequence>MKRPWVRRSYDQTRLWMRLPYSPTNRDWILDELGSRRIRPDWNNTVSPRRWEIARTHLRPLVDALAFRFGEVDVYLEFSTTERCDRRCQRAEGDDCTCSCRGEHHGGGVYWKHWTQVGEETLVSEFGRVVRHYLVRRGDMAP</sequence>
<reference evidence="1 3" key="1">
    <citation type="submission" date="2019-12" db="EMBL/GenBank/DDBJ databases">
        <title>Whole genome shotgun sequence of Streptomyces libani subsp. libani NBRC 13452.</title>
        <authorList>
            <person name="Ichikawa N."/>
            <person name="Kimura A."/>
            <person name="Kitahashi Y."/>
            <person name="Komaki H."/>
            <person name="Tamura T."/>
        </authorList>
    </citation>
    <scope>NUCLEOTIDE SEQUENCE [LARGE SCALE GENOMIC DNA]</scope>
    <source>
        <strain evidence="1 3">NBRC 13452</strain>
    </source>
</reference>
<evidence type="ECO:0000313" key="2">
    <source>
        <dbReference type="EMBL" id="WAU00090.1"/>
    </source>
</evidence>